<dbReference type="InterPro" id="IPR032675">
    <property type="entry name" value="LRR_dom_sf"/>
</dbReference>
<reference evidence="2 3" key="1">
    <citation type="submission" date="2019-10" db="EMBL/GenBank/DDBJ databases">
        <title>New genus of Silvanigrellaceae.</title>
        <authorList>
            <person name="Pitt A."/>
            <person name="Hahn M.W."/>
        </authorList>
    </citation>
    <scope>NUCLEOTIDE SEQUENCE [LARGE SCALE GENOMIC DNA]</scope>
    <source>
        <strain evidence="2 3">33A1-SZDP</strain>
    </source>
</reference>
<keyword evidence="3" id="KW-1185">Reference proteome</keyword>
<keyword evidence="1" id="KW-0732">Signal</keyword>
<feature type="chain" id="PRO_5032305865" description="Leucine-rich repeat domain-containing protein" evidence="1">
    <location>
        <begin position="33"/>
        <end position="346"/>
    </location>
</feature>
<feature type="signal peptide" evidence="1">
    <location>
        <begin position="1"/>
        <end position="32"/>
    </location>
</feature>
<organism evidence="2 3">
    <name type="scientific">Fluviispira multicolorata</name>
    <dbReference type="NCBI Taxonomy" id="2654512"/>
    <lineage>
        <taxon>Bacteria</taxon>
        <taxon>Pseudomonadati</taxon>
        <taxon>Bdellovibrionota</taxon>
        <taxon>Oligoflexia</taxon>
        <taxon>Silvanigrellales</taxon>
        <taxon>Silvanigrellaceae</taxon>
        <taxon>Fluviispira</taxon>
    </lineage>
</organism>
<evidence type="ECO:0000313" key="2">
    <source>
        <dbReference type="EMBL" id="KAB8033707.1"/>
    </source>
</evidence>
<dbReference type="PROSITE" id="PS51450">
    <property type="entry name" value="LRR"/>
    <property type="match status" value="2"/>
</dbReference>
<accession>A0A833JI49</accession>
<name>A0A833JI49_9BACT</name>
<dbReference type="InterPro" id="IPR001611">
    <property type="entry name" value="Leu-rich_rpt"/>
</dbReference>
<dbReference type="InterPro" id="IPR042655">
    <property type="entry name" value="LRC72"/>
</dbReference>
<comment type="caution">
    <text evidence="2">The sequence shown here is derived from an EMBL/GenBank/DDBJ whole genome shotgun (WGS) entry which is preliminary data.</text>
</comment>
<dbReference type="PANTHER" id="PTHR46759:SF1">
    <property type="entry name" value="LEUCINE-RICH REPEAT-CONTAINING PROTEIN 72"/>
    <property type="match status" value="1"/>
</dbReference>
<proteinExistence type="predicted"/>
<dbReference type="EMBL" id="WFLN01000004">
    <property type="protein sequence ID" value="KAB8033707.1"/>
    <property type="molecule type" value="Genomic_DNA"/>
</dbReference>
<dbReference type="PANTHER" id="PTHR46759">
    <property type="entry name" value="LEUCINE-RICH REPEAT-CONTAINING PROTEIN 72"/>
    <property type="match status" value="1"/>
</dbReference>
<dbReference type="Proteomes" id="UP000442694">
    <property type="component" value="Unassembled WGS sequence"/>
</dbReference>
<sequence length="346" mass="39758">MKDANRKKNCNSLKIIKIFTAYLFIMHLSAFASPDDILVNIFFNDKNVLTEKSNSDFLIEMQGIALNEKLSPFFKDSFINIENKSDSVVCEKSIDFRKKSILFHDPQELLTTFTQCKYKITSQKTKKSIALRIGLNRTFRSWCKRKETSGKEIKKTVNAILDILHAKCCNDEYVKNSLVNAKMLNLADKEIVDVSPIGSFTNLRALWLNNNMISNINPLTSLKNLFVISLSNNNLSNISAIKYLKNSRWVFVSKNHITKINAITQLENMRVFIAEDNDIVDIKPLLNLKMMNVKVRVDDNPFDLNICKDYLSNHSKMKRSVILDDLCSDFVKIVPTNIVKVEERTL</sequence>
<dbReference type="RefSeq" id="WP_152211793.1">
    <property type="nucleotide sequence ID" value="NZ_WFLN01000004.1"/>
</dbReference>
<protein>
    <recommendedName>
        <fullName evidence="4">Leucine-rich repeat domain-containing protein</fullName>
    </recommendedName>
</protein>
<evidence type="ECO:0000313" key="3">
    <source>
        <dbReference type="Proteomes" id="UP000442694"/>
    </source>
</evidence>
<dbReference type="AlphaFoldDB" id="A0A833JI49"/>
<dbReference type="Gene3D" id="3.80.10.10">
    <property type="entry name" value="Ribonuclease Inhibitor"/>
    <property type="match status" value="1"/>
</dbReference>
<gene>
    <name evidence="2" type="ORF">GCL57_03095</name>
</gene>
<evidence type="ECO:0000256" key="1">
    <source>
        <dbReference type="SAM" id="SignalP"/>
    </source>
</evidence>
<evidence type="ECO:0008006" key="4">
    <source>
        <dbReference type="Google" id="ProtNLM"/>
    </source>
</evidence>
<dbReference type="SUPFAM" id="SSF52075">
    <property type="entry name" value="Outer arm dynein light chain 1"/>
    <property type="match status" value="1"/>
</dbReference>